<dbReference type="CDD" id="cd00190">
    <property type="entry name" value="Tryp_SPc"/>
    <property type="match status" value="1"/>
</dbReference>
<dbReference type="InterPro" id="IPR006650">
    <property type="entry name" value="A/AMP_deam_AS"/>
</dbReference>
<dbReference type="InterPro" id="IPR032466">
    <property type="entry name" value="Metal_Hydrolase"/>
</dbReference>
<dbReference type="InterPro" id="IPR001254">
    <property type="entry name" value="Trypsin_dom"/>
</dbReference>
<evidence type="ECO:0000256" key="5">
    <source>
        <dbReference type="ARBA" id="ARBA00012784"/>
    </source>
</evidence>
<evidence type="ECO:0000256" key="4">
    <source>
        <dbReference type="ARBA" id="ARBA00006676"/>
    </source>
</evidence>
<dbReference type="GO" id="GO:0005829">
    <property type="term" value="C:cytosol"/>
    <property type="evidence" value="ECO:0007669"/>
    <property type="project" value="TreeGrafter"/>
</dbReference>
<evidence type="ECO:0000256" key="12">
    <source>
        <dbReference type="ARBA" id="ARBA00023157"/>
    </source>
</evidence>
<dbReference type="InterPro" id="IPR043504">
    <property type="entry name" value="Peptidase_S1_PA_chymotrypsin"/>
</dbReference>
<comment type="caution">
    <text evidence="15">The sequence shown here is derived from an EMBL/GenBank/DDBJ whole genome shotgun (WGS) entry which is preliminary data.</text>
</comment>
<dbReference type="NCBIfam" id="TIGR01430">
    <property type="entry name" value="aden_deam"/>
    <property type="match status" value="1"/>
</dbReference>
<comment type="subcellular location">
    <subcellularLocation>
        <location evidence="2">Cell membrane</location>
        <topology evidence="2">Peripheral membrane protein</topology>
        <orientation evidence="2">Extracellular side</orientation>
    </subcellularLocation>
    <subcellularLocation>
        <location evidence="3">Secreted</location>
    </subcellularLocation>
</comment>
<dbReference type="InterPro" id="IPR001365">
    <property type="entry name" value="A_deaminase_dom"/>
</dbReference>
<dbReference type="PROSITE" id="PS00485">
    <property type="entry name" value="A_DEAMINASE"/>
    <property type="match status" value="1"/>
</dbReference>
<dbReference type="Pfam" id="PF00962">
    <property type="entry name" value="A_deaminase"/>
    <property type="match status" value="1"/>
</dbReference>
<accession>A0A226EQZ3</accession>
<evidence type="ECO:0000256" key="13">
    <source>
        <dbReference type="ARBA" id="ARBA00023180"/>
    </source>
</evidence>
<dbReference type="GO" id="GO:0009168">
    <property type="term" value="P:purine ribonucleoside monophosphate biosynthetic process"/>
    <property type="evidence" value="ECO:0007669"/>
    <property type="project" value="InterPro"/>
</dbReference>
<dbReference type="GO" id="GO:0006154">
    <property type="term" value="P:adenosine catabolic process"/>
    <property type="evidence" value="ECO:0007669"/>
    <property type="project" value="TreeGrafter"/>
</dbReference>
<dbReference type="SMART" id="SM00020">
    <property type="entry name" value="Tryp_SPc"/>
    <property type="match status" value="1"/>
</dbReference>
<dbReference type="GO" id="GO:0043103">
    <property type="term" value="P:hypoxanthine salvage"/>
    <property type="evidence" value="ECO:0007669"/>
    <property type="project" value="TreeGrafter"/>
</dbReference>
<gene>
    <name evidence="15" type="ORF">Fcan01_05167</name>
</gene>
<protein>
    <recommendedName>
        <fullName evidence="6">Adenosine deaminase</fullName>
        <ecNumber evidence="5">3.5.4.4</ecNumber>
    </recommendedName>
</protein>
<dbReference type="GO" id="GO:0009897">
    <property type="term" value="C:external side of plasma membrane"/>
    <property type="evidence" value="ECO:0007669"/>
    <property type="project" value="TreeGrafter"/>
</dbReference>
<dbReference type="Pfam" id="PF00089">
    <property type="entry name" value="Trypsin"/>
    <property type="match status" value="1"/>
</dbReference>
<reference evidence="15 16" key="1">
    <citation type="submission" date="2015-12" db="EMBL/GenBank/DDBJ databases">
        <title>The genome of Folsomia candida.</title>
        <authorList>
            <person name="Faddeeva A."/>
            <person name="Derks M.F."/>
            <person name="Anvar Y."/>
            <person name="Smit S."/>
            <person name="Van Straalen N."/>
            <person name="Roelofs D."/>
        </authorList>
    </citation>
    <scope>NUCLEOTIDE SEQUENCE [LARGE SCALE GENOMIC DNA]</scope>
    <source>
        <strain evidence="15 16">VU population</strain>
        <tissue evidence="15">Whole body</tissue>
    </source>
</reference>
<keyword evidence="11" id="KW-0862">Zinc</keyword>
<dbReference type="Gene3D" id="3.20.20.140">
    <property type="entry name" value="Metal-dependent hydrolases"/>
    <property type="match status" value="1"/>
</dbReference>
<evidence type="ECO:0000256" key="10">
    <source>
        <dbReference type="ARBA" id="ARBA00022801"/>
    </source>
</evidence>
<keyword evidence="12" id="KW-1015">Disulfide bond</keyword>
<evidence type="ECO:0000256" key="8">
    <source>
        <dbReference type="ARBA" id="ARBA00022723"/>
    </source>
</evidence>
<comment type="cofactor">
    <cofactor evidence="1">
        <name>Zn(2+)</name>
        <dbReference type="ChEBI" id="CHEBI:29105"/>
    </cofactor>
</comment>
<keyword evidence="16" id="KW-1185">Reference proteome</keyword>
<dbReference type="EMBL" id="LNIX01000002">
    <property type="protein sequence ID" value="OXA59919.1"/>
    <property type="molecule type" value="Genomic_DNA"/>
</dbReference>
<dbReference type="EC" id="3.5.4.4" evidence="5"/>
<dbReference type="InterPro" id="IPR006330">
    <property type="entry name" value="Ado/ade_deaminase"/>
</dbReference>
<dbReference type="GO" id="GO:0046872">
    <property type="term" value="F:metal ion binding"/>
    <property type="evidence" value="ECO:0007669"/>
    <property type="project" value="UniProtKB-KW"/>
</dbReference>
<comment type="similarity">
    <text evidence="4">Belongs to the metallo-dependent hydrolases superfamily. Adenosine and AMP deaminases family.</text>
</comment>
<dbReference type="InterPro" id="IPR009003">
    <property type="entry name" value="Peptidase_S1_PA"/>
</dbReference>
<evidence type="ECO:0000256" key="3">
    <source>
        <dbReference type="ARBA" id="ARBA00004613"/>
    </source>
</evidence>
<dbReference type="SUPFAM" id="SSF51556">
    <property type="entry name" value="Metallo-dependent hydrolases"/>
    <property type="match status" value="1"/>
</dbReference>
<dbReference type="GO" id="GO:0060169">
    <property type="term" value="P:negative regulation of adenosine receptor signaling pathway"/>
    <property type="evidence" value="ECO:0007669"/>
    <property type="project" value="TreeGrafter"/>
</dbReference>
<evidence type="ECO:0000256" key="6">
    <source>
        <dbReference type="ARBA" id="ARBA00018099"/>
    </source>
</evidence>
<evidence type="ECO:0000256" key="11">
    <source>
        <dbReference type="ARBA" id="ARBA00022833"/>
    </source>
</evidence>
<evidence type="ECO:0000313" key="15">
    <source>
        <dbReference type="EMBL" id="OXA59919.1"/>
    </source>
</evidence>
<organism evidence="15 16">
    <name type="scientific">Folsomia candida</name>
    <name type="common">Springtail</name>
    <dbReference type="NCBI Taxonomy" id="158441"/>
    <lineage>
        <taxon>Eukaryota</taxon>
        <taxon>Metazoa</taxon>
        <taxon>Ecdysozoa</taxon>
        <taxon>Arthropoda</taxon>
        <taxon>Hexapoda</taxon>
        <taxon>Collembola</taxon>
        <taxon>Entomobryomorpha</taxon>
        <taxon>Isotomoidea</taxon>
        <taxon>Isotomidae</taxon>
        <taxon>Proisotominae</taxon>
        <taxon>Folsomia</taxon>
    </lineage>
</organism>
<dbReference type="Proteomes" id="UP000198287">
    <property type="component" value="Unassembled WGS sequence"/>
</dbReference>
<dbReference type="GO" id="GO:0046103">
    <property type="term" value="P:inosine biosynthetic process"/>
    <property type="evidence" value="ECO:0007669"/>
    <property type="project" value="TreeGrafter"/>
</dbReference>
<dbReference type="PROSITE" id="PS50240">
    <property type="entry name" value="TRYPSIN_DOM"/>
    <property type="match status" value="1"/>
</dbReference>
<evidence type="ECO:0000259" key="14">
    <source>
        <dbReference type="PROSITE" id="PS50240"/>
    </source>
</evidence>
<keyword evidence="13" id="KW-0325">Glycoprotein</keyword>
<sequence>MFGVQRTNRGGHLVLDTVDRPLTRVELHVHIDGSIRHETVYEIAKEKKLRLPGRGTFEELVDYLVVKSPTDLCGFLSRFDIVLACLKGDLVSIQRLGYEFVEDCSKHGIIYAEARFCPHILIPDDIIAEQKSLGESTPSSKKWVWDVASALIKGLRQGRTEFGCHVNLIATCIRGMTPVWYTETIELLLDKNFHGGYIAGLDIAALPETACESHMIEKEALDLFDMAVKHGIHRTVHAGESGGAFQVMNALDLLHAERIGHGYRIVEDASVYNRVKQANIHLECCPWSSLLTGAVSLGTHPHPIVKFFQDGFNLSINTDDPTMTGTRLDDEFKLLSNWGLCEAHFCGGAIYNEEIVITTAHCLYFPKELGGELAKPRKIWVTAGTHDLITKDPEVRKFEQVSWASELYPHPLFRYTNLSSNGSQTQGQIFPVHDIALIRLNKRLRFTERVQPIQLPDSDNFIIKGNGTVVGYGRKEVTGRWTRVLRKVDIPLVEWSKCKKVFSGVANVSQEMFCTGTKEGGLTPCQGDSGGGITCNEDGHSDRKILCGIASFGAKNCANFSVYTRISAYRTWIQSIVGDGKEN</sequence>
<keyword evidence="8" id="KW-0479">Metal-binding</keyword>
<dbReference type="STRING" id="158441.A0A226EQZ3"/>
<evidence type="ECO:0000313" key="16">
    <source>
        <dbReference type="Proteomes" id="UP000198287"/>
    </source>
</evidence>
<dbReference type="OrthoDB" id="272271at2759"/>
<evidence type="ECO:0000256" key="7">
    <source>
        <dbReference type="ARBA" id="ARBA00022525"/>
    </source>
</evidence>
<keyword evidence="10" id="KW-0378">Hydrolase</keyword>
<dbReference type="FunFam" id="2.40.10.10:FF:000054">
    <property type="entry name" value="Complement C1r subcomponent"/>
    <property type="match status" value="1"/>
</dbReference>
<evidence type="ECO:0000256" key="2">
    <source>
        <dbReference type="ARBA" id="ARBA00004296"/>
    </source>
</evidence>
<feature type="domain" description="Peptidase S1" evidence="14">
    <location>
        <begin position="290"/>
        <end position="578"/>
    </location>
</feature>
<dbReference type="PRINTS" id="PR00722">
    <property type="entry name" value="CHYMOTRYPSIN"/>
</dbReference>
<name>A0A226EQZ3_FOLCA</name>
<evidence type="ECO:0000256" key="1">
    <source>
        <dbReference type="ARBA" id="ARBA00001947"/>
    </source>
</evidence>
<dbReference type="SUPFAM" id="SSF50494">
    <property type="entry name" value="Trypsin-like serine proteases"/>
    <property type="match status" value="1"/>
</dbReference>
<dbReference type="GO" id="GO:0005576">
    <property type="term" value="C:extracellular region"/>
    <property type="evidence" value="ECO:0007669"/>
    <property type="project" value="UniProtKB-SubCell"/>
</dbReference>
<dbReference type="GO" id="GO:0006508">
    <property type="term" value="P:proteolysis"/>
    <property type="evidence" value="ECO:0007669"/>
    <property type="project" value="InterPro"/>
</dbReference>
<dbReference type="AlphaFoldDB" id="A0A226EQZ3"/>
<keyword evidence="9" id="KW-0732">Signal</keyword>
<dbReference type="InterPro" id="IPR001314">
    <property type="entry name" value="Peptidase_S1A"/>
</dbReference>
<dbReference type="PANTHER" id="PTHR11409">
    <property type="entry name" value="ADENOSINE DEAMINASE"/>
    <property type="match status" value="1"/>
</dbReference>
<dbReference type="PANTHER" id="PTHR11409:SF43">
    <property type="entry name" value="ADENOSINE DEAMINASE"/>
    <property type="match status" value="1"/>
</dbReference>
<dbReference type="GO" id="GO:0004000">
    <property type="term" value="F:adenosine deaminase activity"/>
    <property type="evidence" value="ECO:0007669"/>
    <property type="project" value="UniProtKB-ARBA"/>
</dbReference>
<dbReference type="GO" id="GO:0004252">
    <property type="term" value="F:serine-type endopeptidase activity"/>
    <property type="evidence" value="ECO:0007669"/>
    <property type="project" value="InterPro"/>
</dbReference>
<evidence type="ECO:0000256" key="9">
    <source>
        <dbReference type="ARBA" id="ARBA00022729"/>
    </source>
</evidence>
<keyword evidence="7" id="KW-0964">Secreted</keyword>
<proteinExistence type="inferred from homology"/>
<dbReference type="Gene3D" id="2.40.10.10">
    <property type="entry name" value="Trypsin-like serine proteases"/>
    <property type="match status" value="1"/>
</dbReference>